<dbReference type="AlphaFoldDB" id="A0A2W1BJH3"/>
<accession>A0A2W1BJH3</accession>
<feature type="transmembrane region" description="Helical" evidence="1">
    <location>
        <begin position="51"/>
        <end position="72"/>
    </location>
</feature>
<dbReference type="EMBL" id="KZ150137">
    <property type="protein sequence ID" value="PZC72976.1"/>
    <property type="molecule type" value="Genomic_DNA"/>
</dbReference>
<keyword evidence="1" id="KW-1133">Transmembrane helix</keyword>
<evidence type="ECO:0000313" key="2">
    <source>
        <dbReference type="EMBL" id="PZC72976.1"/>
    </source>
</evidence>
<evidence type="ECO:0000256" key="1">
    <source>
        <dbReference type="SAM" id="Phobius"/>
    </source>
</evidence>
<dbReference type="Proteomes" id="UP000249218">
    <property type="component" value="Unassembled WGS sequence"/>
</dbReference>
<evidence type="ECO:0000313" key="3">
    <source>
        <dbReference type="Proteomes" id="UP000249218"/>
    </source>
</evidence>
<name>A0A2W1BJH3_HELAM</name>
<keyword evidence="1" id="KW-0472">Membrane</keyword>
<proteinExistence type="predicted"/>
<keyword evidence="1" id="KW-0812">Transmembrane</keyword>
<gene>
    <name evidence="2" type="primary">HaOG210214</name>
    <name evidence="2" type="ORF">B5X24_HaOG210214</name>
</gene>
<sequence>MSHWLKKYITLRRHAKVSRKQKRNEILKMAIGVDTSKWKPRKIVGTPANKLRNIIGVAILSFGMISGLIFHFTPVTLNLRKAVDGLYEDPIEEVERRLMIAAGLPNRSGDAIRKYMEESQRLDLPDK</sequence>
<protein>
    <submittedName>
        <fullName evidence="2">Uncharacterized protein</fullName>
    </submittedName>
</protein>
<keyword evidence="3" id="KW-1185">Reference proteome</keyword>
<organism evidence="2 3">
    <name type="scientific">Helicoverpa armigera</name>
    <name type="common">Cotton bollworm</name>
    <name type="synonym">Heliothis armigera</name>
    <dbReference type="NCBI Taxonomy" id="29058"/>
    <lineage>
        <taxon>Eukaryota</taxon>
        <taxon>Metazoa</taxon>
        <taxon>Ecdysozoa</taxon>
        <taxon>Arthropoda</taxon>
        <taxon>Hexapoda</taxon>
        <taxon>Insecta</taxon>
        <taxon>Pterygota</taxon>
        <taxon>Neoptera</taxon>
        <taxon>Endopterygota</taxon>
        <taxon>Lepidoptera</taxon>
        <taxon>Glossata</taxon>
        <taxon>Ditrysia</taxon>
        <taxon>Noctuoidea</taxon>
        <taxon>Noctuidae</taxon>
        <taxon>Heliothinae</taxon>
        <taxon>Helicoverpa</taxon>
    </lineage>
</organism>
<reference evidence="2 3" key="1">
    <citation type="journal article" date="2017" name="BMC Biol.">
        <title>Genomic innovations, transcriptional plasticity and gene loss underlying the evolution and divergence of two highly polyphagous and invasive Helicoverpa pest species.</title>
        <authorList>
            <person name="Pearce S.L."/>
            <person name="Clarke D.F."/>
            <person name="East P.D."/>
            <person name="Elfekih S."/>
            <person name="Gordon K.H."/>
            <person name="Jermiin L.S."/>
            <person name="McGaughran A."/>
            <person name="Oakeshott J.G."/>
            <person name="Papanikolaou A."/>
            <person name="Perera O.P."/>
            <person name="Rane R.V."/>
            <person name="Richards S."/>
            <person name="Tay W.T."/>
            <person name="Walsh T.K."/>
            <person name="Anderson A."/>
            <person name="Anderson C.J."/>
            <person name="Asgari S."/>
            <person name="Board P.G."/>
            <person name="Bretschneider A."/>
            <person name="Campbell P.M."/>
            <person name="Chertemps T."/>
            <person name="Christeller J.T."/>
            <person name="Coppin C.W."/>
            <person name="Downes S.J."/>
            <person name="Duan G."/>
            <person name="Farnsworth C.A."/>
            <person name="Good R.T."/>
            <person name="Han L.B."/>
            <person name="Han Y.C."/>
            <person name="Hatje K."/>
            <person name="Horne I."/>
            <person name="Huang Y.P."/>
            <person name="Hughes D.S."/>
            <person name="Jacquin-Joly E."/>
            <person name="James W."/>
            <person name="Jhangiani S."/>
            <person name="Kollmar M."/>
            <person name="Kuwar S.S."/>
            <person name="Li S."/>
            <person name="Liu N.Y."/>
            <person name="Maibeche M.T."/>
            <person name="Miller J.R."/>
            <person name="Montagne N."/>
            <person name="Perry T."/>
            <person name="Qu J."/>
            <person name="Song S.V."/>
            <person name="Sutton G.G."/>
            <person name="Vogel H."/>
            <person name="Walenz B.P."/>
            <person name="Xu W."/>
            <person name="Zhang H.J."/>
            <person name="Zou Z."/>
            <person name="Batterham P."/>
            <person name="Edwards O.R."/>
            <person name="Feyereisen R."/>
            <person name="Gibbs R.A."/>
            <person name="Heckel D.G."/>
            <person name="McGrath A."/>
            <person name="Robin C."/>
            <person name="Scherer S.E."/>
            <person name="Worley K.C."/>
            <person name="Wu Y.D."/>
        </authorList>
    </citation>
    <scope>NUCLEOTIDE SEQUENCE [LARGE SCALE GENOMIC DNA]</scope>
    <source>
        <strain evidence="2">Harm_GR_Male_#8</strain>
        <tissue evidence="2">Whole organism</tissue>
    </source>
</reference>